<sequence>MLIGVIVACEVGFWLFLLAGLVARYPLRRPRLGAALLFAVPAVDLVLLAATMLDLRRGGTATFAHGLAAAYLGFSVAFGHSMVRWTDERFAHRFAGGPPPRRAPRYGMARARHEWREWGKGMLGWAVACAVLLGGIALVADPDRTGELWAWIGRLSLAMAAWLVFWPLAYTVFPKRAPRGAPGH</sequence>
<organism evidence="2 3">
    <name type="scientific">Micromonospora auratinigra</name>
    <dbReference type="NCBI Taxonomy" id="261654"/>
    <lineage>
        <taxon>Bacteria</taxon>
        <taxon>Bacillati</taxon>
        <taxon>Actinomycetota</taxon>
        <taxon>Actinomycetes</taxon>
        <taxon>Micromonosporales</taxon>
        <taxon>Micromonosporaceae</taxon>
        <taxon>Micromonospora</taxon>
    </lineage>
</organism>
<evidence type="ECO:0008006" key="4">
    <source>
        <dbReference type="Google" id="ProtNLM"/>
    </source>
</evidence>
<reference evidence="3" key="1">
    <citation type="submission" date="2016-06" db="EMBL/GenBank/DDBJ databases">
        <authorList>
            <person name="Varghese N."/>
            <person name="Submissions Spin"/>
        </authorList>
    </citation>
    <scope>NUCLEOTIDE SEQUENCE [LARGE SCALE GENOMIC DNA]</scope>
    <source>
        <strain evidence="3">DSM 44815</strain>
    </source>
</reference>
<keyword evidence="1" id="KW-0472">Membrane</keyword>
<evidence type="ECO:0000313" key="2">
    <source>
        <dbReference type="EMBL" id="SBT40931.1"/>
    </source>
</evidence>
<keyword evidence="1" id="KW-1133">Transmembrane helix</keyword>
<dbReference type="PATRIC" id="fig|261654.4.peg.1464"/>
<dbReference type="STRING" id="261654.GA0070611_1437"/>
<feature type="transmembrane region" description="Helical" evidence="1">
    <location>
        <begin position="63"/>
        <end position="83"/>
    </location>
</feature>
<dbReference type="RefSeq" id="WP_091659504.1">
    <property type="nucleotide sequence ID" value="NZ_LT594323.1"/>
</dbReference>
<proteinExistence type="predicted"/>
<name>A0A1A8ZAS2_9ACTN</name>
<dbReference type="Proteomes" id="UP000199385">
    <property type="component" value="Chromosome I"/>
</dbReference>
<accession>A0A1A8ZAS2</accession>
<keyword evidence="3" id="KW-1185">Reference proteome</keyword>
<feature type="transmembrane region" description="Helical" evidence="1">
    <location>
        <begin position="32"/>
        <end position="51"/>
    </location>
</feature>
<protein>
    <recommendedName>
        <fullName evidence="4">Membrane protein YmcC</fullName>
    </recommendedName>
</protein>
<feature type="transmembrane region" description="Helical" evidence="1">
    <location>
        <begin position="122"/>
        <end position="140"/>
    </location>
</feature>
<feature type="transmembrane region" description="Helical" evidence="1">
    <location>
        <begin position="6"/>
        <end position="25"/>
    </location>
</feature>
<keyword evidence="1" id="KW-0812">Transmembrane</keyword>
<gene>
    <name evidence="2" type="ORF">GA0070611_1437</name>
</gene>
<dbReference type="EMBL" id="LT594323">
    <property type="protein sequence ID" value="SBT40931.1"/>
    <property type="molecule type" value="Genomic_DNA"/>
</dbReference>
<dbReference type="AlphaFoldDB" id="A0A1A8ZAS2"/>
<feature type="transmembrane region" description="Helical" evidence="1">
    <location>
        <begin position="152"/>
        <end position="173"/>
    </location>
</feature>
<dbReference type="OrthoDB" id="2082317at2"/>
<evidence type="ECO:0000313" key="3">
    <source>
        <dbReference type="Proteomes" id="UP000199385"/>
    </source>
</evidence>
<evidence type="ECO:0000256" key="1">
    <source>
        <dbReference type="SAM" id="Phobius"/>
    </source>
</evidence>